<dbReference type="InterPro" id="IPR011006">
    <property type="entry name" value="CheY-like_superfamily"/>
</dbReference>
<dbReference type="SUPFAM" id="SSF52172">
    <property type="entry name" value="CheY-like"/>
    <property type="match status" value="1"/>
</dbReference>
<organism evidence="1 2">
    <name type="scientific">Pseudomonas jessenii</name>
    <dbReference type="NCBI Taxonomy" id="77298"/>
    <lineage>
        <taxon>Bacteria</taxon>
        <taxon>Pseudomonadati</taxon>
        <taxon>Pseudomonadota</taxon>
        <taxon>Gammaproteobacteria</taxon>
        <taxon>Pseudomonadales</taxon>
        <taxon>Pseudomonadaceae</taxon>
        <taxon>Pseudomonas</taxon>
    </lineage>
</organism>
<gene>
    <name evidence="1" type="ORF">DEU51_11357</name>
</gene>
<dbReference type="RefSeq" id="WP_115147593.1">
    <property type="nucleotide sequence ID" value="NZ_QRAV01000013.1"/>
</dbReference>
<evidence type="ECO:0000313" key="2">
    <source>
        <dbReference type="Proteomes" id="UP000255365"/>
    </source>
</evidence>
<proteinExistence type="predicted"/>
<accession>A0A370SA17</accession>
<protein>
    <recommendedName>
        <fullName evidence="3">Chemotaxis protein CheY</fullName>
    </recommendedName>
</protein>
<dbReference type="EMBL" id="QRAV01000013">
    <property type="protein sequence ID" value="RDL16558.1"/>
    <property type="molecule type" value="Genomic_DNA"/>
</dbReference>
<name>A0A370SA17_PSEJE</name>
<dbReference type="AlphaFoldDB" id="A0A370SA17"/>
<sequence length="129" mass="15050">MSYKHWRILVAEEQLIERNRICKSLNELGYRTLTPVRSFRELLGVTHYSFEPFEHFDLLVINGELIAAAGIDPVRFFQSNSQIRHGVIYDARRGQAQAETIYANQRRQLTLIRTPDRQTLAALLEHLDI</sequence>
<reference evidence="1 2" key="1">
    <citation type="submission" date="2018-07" db="EMBL/GenBank/DDBJ databases">
        <title>Genome sequencing of rice bacterial endophytes.</title>
        <authorList>
            <person name="Venturi V."/>
        </authorList>
    </citation>
    <scope>NUCLEOTIDE SEQUENCE [LARGE SCALE GENOMIC DNA]</scope>
    <source>
        <strain evidence="1 2">E2333</strain>
    </source>
</reference>
<dbReference type="Proteomes" id="UP000255365">
    <property type="component" value="Unassembled WGS sequence"/>
</dbReference>
<evidence type="ECO:0008006" key="3">
    <source>
        <dbReference type="Google" id="ProtNLM"/>
    </source>
</evidence>
<evidence type="ECO:0000313" key="1">
    <source>
        <dbReference type="EMBL" id="RDL16558.1"/>
    </source>
</evidence>
<comment type="caution">
    <text evidence="1">The sequence shown here is derived from an EMBL/GenBank/DDBJ whole genome shotgun (WGS) entry which is preliminary data.</text>
</comment>